<comment type="caution">
    <text evidence="1">The sequence shown here is derived from an EMBL/GenBank/DDBJ whole genome shotgun (WGS) entry which is preliminary data.</text>
</comment>
<dbReference type="AlphaFoldDB" id="A0A1V6TAF5"/>
<proteinExistence type="predicted"/>
<evidence type="ECO:0000313" key="2">
    <source>
        <dbReference type="Proteomes" id="UP000191285"/>
    </source>
</evidence>
<evidence type="ECO:0000313" key="1">
    <source>
        <dbReference type="EMBL" id="OQE23136.1"/>
    </source>
</evidence>
<dbReference type="EMBL" id="MLKD01000009">
    <property type="protein sequence ID" value="OQE23136.1"/>
    <property type="molecule type" value="Genomic_DNA"/>
</dbReference>
<dbReference type="Proteomes" id="UP000191285">
    <property type="component" value="Unassembled WGS sequence"/>
</dbReference>
<protein>
    <submittedName>
        <fullName evidence="1">Uncharacterized protein</fullName>
    </submittedName>
</protein>
<name>A0A1V6TAF5_9EURO</name>
<keyword evidence="2" id="KW-1185">Reference proteome</keyword>
<sequence length="421" mass="48621">MHHQSEDLPWDLLTSNLRWAPGYIPWDIRVLNLPQIPGRLTQNLKDGCACGFTNLHQTSPIPDEFAQSFSNAVKESSKRKRAEYPEQYCPPSPSDVLLGDELVEKIEPHLSKFRKGGHRLPCEQRTAFAFLHPWDIDDHCNFWDCNEIGFLNVEVVKILLMLGELDPILRACAHPDVGLAGWYSAAECDCNASSFNLGWDMVLDSALLAYIALNTGLRCPEISDPNRTDETDYRHTRFYQYMLKSTTRSILPSETTAHPHQQFFGIPRDHFDSGSTGYLIDENHWLHRTKFISGYYGLFSFDEFLNLENHFTEEYQPLKSDVESVRHILVSKDLPLEIVHMVMNIADYKVKRVLKVPHDPLHSANRAELNLYLYQCWQIIINCNIMNDALGMKPIDWQNQVGDIIDRLWRNSFAQIKCDIR</sequence>
<reference evidence="2" key="1">
    <citation type="journal article" date="2017" name="Nat. Microbiol.">
        <title>Global analysis of biosynthetic gene clusters reveals vast potential of secondary metabolite production in Penicillium species.</title>
        <authorList>
            <person name="Nielsen J.C."/>
            <person name="Grijseels S."/>
            <person name="Prigent S."/>
            <person name="Ji B."/>
            <person name="Dainat J."/>
            <person name="Nielsen K.F."/>
            <person name="Frisvad J.C."/>
            <person name="Workman M."/>
            <person name="Nielsen J."/>
        </authorList>
    </citation>
    <scope>NUCLEOTIDE SEQUENCE [LARGE SCALE GENOMIC DNA]</scope>
    <source>
        <strain evidence="2">IBT 24891</strain>
    </source>
</reference>
<organism evidence="1 2">
    <name type="scientific">Penicillium steckii</name>
    <dbReference type="NCBI Taxonomy" id="303698"/>
    <lineage>
        <taxon>Eukaryota</taxon>
        <taxon>Fungi</taxon>
        <taxon>Dikarya</taxon>
        <taxon>Ascomycota</taxon>
        <taxon>Pezizomycotina</taxon>
        <taxon>Eurotiomycetes</taxon>
        <taxon>Eurotiomycetidae</taxon>
        <taxon>Eurotiales</taxon>
        <taxon>Aspergillaceae</taxon>
        <taxon>Penicillium</taxon>
    </lineage>
</organism>
<gene>
    <name evidence="1" type="ORF">PENSTE_c009G07785</name>
</gene>
<dbReference type="OrthoDB" id="3204049at2759"/>
<accession>A0A1V6TAF5</accession>